<accession>A0A9P6T8G5</accession>
<reference evidence="1" key="1">
    <citation type="submission" date="2013-11" db="EMBL/GenBank/DDBJ databases">
        <title>Genome sequence of the fusiform rust pathogen reveals effectors for host alternation and coevolution with pine.</title>
        <authorList>
            <consortium name="DOE Joint Genome Institute"/>
            <person name="Smith K."/>
            <person name="Pendleton A."/>
            <person name="Kubisiak T."/>
            <person name="Anderson C."/>
            <person name="Salamov A."/>
            <person name="Aerts A."/>
            <person name="Riley R."/>
            <person name="Clum A."/>
            <person name="Lindquist E."/>
            <person name="Ence D."/>
            <person name="Campbell M."/>
            <person name="Kronenberg Z."/>
            <person name="Feau N."/>
            <person name="Dhillon B."/>
            <person name="Hamelin R."/>
            <person name="Burleigh J."/>
            <person name="Smith J."/>
            <person name="Yandell M."/>
            <person name="Nelson C."/>
            <person name="Grigoriev I."/>
            <person name="Davis J."/>
        </authorList>
    </citation>
    <scope>NUCLEOTIDE SEQUENCE</scope>
    <source>
        <strain evidence="1">G11</strain>
    </source>
</reference>
<evidence type="ECO:0000313" key="2">
    <source>
        <dbReference type="Proteomes" id="UP000886653"/>
    </source>
</evidence>
<comment type="caution">
    <text evidence="1">The sequence shown here is derived from an EMBL/GenBank/DDBJ whole genome shotgun (WGS) entry which is preliminary data.</text>
</comment>
<protein>
    <submittedName>
        <fullName evidence="1">Uncharacterized protein</fullName>
    </submittedName>
</protein>
<dbReference type="EMBL" id="MU167329">
    <property type="protein sequence ID" value="KAG0143077.1"/>
    <property type="molecule type" value="Genomic_DNA"/>
</dbReference>
<proteinExistence type="predicted"/>
<sequence>MQGKYDGSTEAEVGIKNGTGHTVNLPILKQIAVIREQIFNKGHQIVTFSLSSTISQISHLDFTSKPRNSQLQVHHVPSIVFSQLLSVVMMTMLPFLAQALTFREGLNLDWSGWEANGDIRGSIEGYYGSLERGEPEQALSYIDSENGHFQSTGPSNEHQAQDFKAFKALLRSFRGQKLPTEITSVELVNDDPAHVIIQSATSQGGDVVFKHKTTVKVSNKKITYIDAEFQPQT</sequence>
<gene>
    <name evidence="1" type="ORF">CROQUDRAFT_96763</name>
</gene>
<dbReference type="Proteomes" id="UP000886653">
    <property type="component" value="Unassembled WGS sequence"/>
</dbReference>
<evidence type="ECO:0000313" key="1">
    <source>
        <dbReference type="EMBL" id="KAG0143077.1"/>
    </source>
</evidence>
<keyword evidence="2" id="KW-1185">Reference proteome</keyword>
<dbReference type="AlphaFoldDB" id="A0A9P6T8G5"/>
<organism evidence="1 2">
    <name type="scientific">Cronartium quercuum f. sp. fusiforme G11</name>
    <dbReference type="NCBI Taxonomy" id="708437"/>
    <lineage>
        <taxon>Eukaryota</taxon>
        <taxon>Fungi</taxon>
        <taxon>Dikarya</taxon>
        <taxon>Basidiomycota</taxon>
        <taxon>Pucciniomycotina</taxon>
        <taxon>Pucciniomycetes</taxon>
        <taxon>Pucciniales</taxon>
        <taxon>Coleosporiaceae</taxon>
        <taxon>Cronartium</taxon>
    </lineage>
</organism>
<name>A0A9P6T8G5_9BASI</name>